<feature type="transmembrane region" description="Helical" evidence="1">
    <location>
        <begin position="114"/>
        <end position="137"/>
    </location>
</feature>
<evidence type="ECO:0000256" key="1">
    <source>
        <dbReference type="SAM" id="Phobius"/>
    </source>
</evidence>
<keyword evidence="1" id="KW-1133">Transmembrane helix</keyword>
<dbReference type="SUPFAM" id="SSF103473">
    <property type="entry name" value="MFS general substrate transporter"/>
    <property type="match status" value="1"/>
</dbReference>
<keyword evidence="1" id="KW-0472">Membrane</keyword>
<feature type="transmembrane region" description="Helical" evidence="1">
    <location>
        <begin position="65"/>
        <end position="83"/>
    </location>
</feature>
<dbReference type="EMBL" id="MKIQ01000029">
    <property type="protein sequence ID" value="OFI46060.1"/>
    <property type="molecule type" value="Genomic_DNA"/>
</dbReference>
<evidence type="ECO:0008006" key="4">
    <source>
        <dbReference type="Google" id="ProtNLM"/>
    </source>
</evidence>
<evidence type="ECO:0000313" key="2">
    <source>
        <dbReference type="EMBL" id="OFI46060.1"/>
    </source>
</evidence>
<keyword evidence="1" id="KW-0812">Transmembrane</keyword>
<reference evidence="3" key="1">
    <citation type="submission" date="2016-09" db="EMBL/GenBank/DDBJ databases">
        <title>Draft genome sequence of a novel species of the family Streptococcaceae isolated from flowers.</title>
        <authorList>
            <person name="Chuah L.-O."/>
            <person name="Yap K.-P."/>
            <person name="Thong K.L."/>
            <person name="Liong M.T."/>
            <person name="Ahmad R."/>
            <person name="Rusul G."/>
        </authorList>
    </citation>
    <scope>NUCLEOTIDE SEQUENCE [LARGE SCALE GENOMIC DNA]</scope>
    <source>
        <strain evidence="3">HibF3</strain>
    </source>
</reference>
<feature type="transmembrane region" description="Helical" evidence="1">
    <location>
        <begin position="183"/>
        <end position="202"/>
    </location>
</feature>
<dbReference type="InterPro" id="IPR036259">
    <property type="entry name" value="MFS_trans_sf"/>
</dbReference>
<accession>A0A9Q5NYY5</accession>
<dbReference type="AlphaFoldDB" id="A0A9Q5NYY5"/>
<organism evidence="2 3">
    <name type="scientific">Floricoccus penangensis</name>
    <dbReference type="NCBI Taxonomy" id="1859475"/>
    <lineage>
        <taxon>Bacteria</taxon>
        <taxon>Bacillati</taxon>
        <taxon>Bacillota</taxon>
        <taxon>Bacilli</taxon>
        <taxon>Lactobacillales</taxon>
        <taxon>Streptococcaceae</taxon>
        <taxon>Floricoccus</taxon>
    </lineage>
</organism>
<protein>
    <recommendedName>
        <fullName evidence="4">Cadmium transporter</fullName>
    </recommendedName>
</protein>
<feature type="transmembrane region" description="Helical" evidence="1">
    <location>
        <begin position="143"/>
        <end position="163"/>
    </location>
</feature>
<keyword evidence="3" id="KW-1185">Reference proteome</keyword>
<dbReference type="OrthoDB" id="7995400at2"/>
<feature type="transmembrane region" description="Helical" evidence="1">
    <location>
        <begin position="38"/>
        <end position="59"/>
    </location>
</feature>
<sequence>MSTIITGILSFIATNLDDLFLVMILFSVGKSLKKRDIVIGQYVGLISLLLVSLLIANGLKSFPEKYIGILGLVPIFLGVRSIWDSYKEDEEKKENKGNSKSNKSKNSLSKMGKFPIISIALITIASGADNIGVYVPIFSQESSSQIILSIIVFVIMIGIWCFLGDKFANIPAVKNVLNKYGHIFIPLTLIGLGIYIIVSSGLL</sequence>
<gene>
    <name evidence="2" type="ORF">BG262_06130</name>
</gene>
<comment type="caution">
    <text evidence="2">The sequence shown here is derived from an EMBL/GenBank/DDBJ whole genome shotgun (WGS) entry which is preliminary data.</text>
</comment>
<dbReference type="RefSeq" id="WP_070788530.1">
    <property type="nucleotide sequence ID" value="NZ_MKIQ01000029.1"/>
</dbReference>
<proteinExistence type="predicted"/>
<dbReference type="InterPro" id="IPR004676">
    <property type="entry name" value="Cd-R_transporter"/>
</dbReference>
<feature type="transmembrane region" description="Helical" evidence="1">
    <location>
        <begin position="6"/>
        <end position="26"/>
    </location>
</feature>
<dbReference type="Pfam" id="PF03596">
    <property type="entry name" value="Cad"/>
    <property type="match status" value="1"/>
</dbReference>
<evidence type="ECO:0000313" key="3">
    <source>
        <dbReference type="Proteomes" id="UP000177273"/>
    </source>
</evidence>
<dbReference type="Proteomes" id="UP000177273">
    <property type="component" value="Unassembled WGS sequence"/>
</dbReference>
<name>A0A9Q5NYY5_9LACT</name>